<dbReference type="EMBL" id="CP001191">
    <property type="protein sequence ID" value="ACI56499.1"/>
    <property type="molecule type" value="Genomic_DNA"/>
</dbReference>
<keyword evidence="3" id="KW-1185">Reference proteome</keyword>
<accession>A0ABF7QRC3</accession>
<sequence length="343" mass="37461">MTILVTGSAGHLGEALMRSLRGQDRPARGIDVKPSAFTDMIGSIGDRTFVRQAMSDIRHVVHAATLHKPHVATHGNRDFLDTNIGGTLNLLEEAATARVASFVFTSTTSTFGAALTPANGHPAAWITEEVLPVAKNIYGVTKLAAEGLCELFARKSGLPVVILRTSRFFPERDDDPDIRGGYSAANAQANELLHRRVDIADVVGAHLLALDKAPAIGFGRYIISATTPFSPNDLAEIRRDAPAAVERLFPGAGALYAERGWKMFPSLDRVYVNALARRELGWQPRHDFRFVLDCLNDNREWRSPLALDVGSKGYHDEFFTEASFQTRGALGASSRYHDPILDS</sequence>
<dbReference type="PANTHER" id="PTHR43245:SF54">
    <property type="entry name" value="BLL0593 PROTEIN"/>
    <property type="match status" value="1"/>
</dbReference>
<evidence type="ECO:0000313" key="3">
    <source>
        <dbReference type="Proteomes" id="UP000008330"/>
    </source>
</evidence>
<dbReference type="CDD" id="cd08946">
    <property type="entry name" value="SDR_e"/>
    <property type="match status" value="1"/>
</dbReference>
<evidence type="ECO:0000259" key="1">
    <source>
        <dbReference type="Pfam" id="PF01370"/>
    </source>
</evidence>
<proteinExistence type="predicted"/>
<dbReference type="PANTHER" id="PTHR43245">
    <property type="entry name" value="BIFUNCTIONAL POLYMYXIN RESISTANCE PROTEIN ARNA"/>
    <property type="match status" value="1"/>
</dbReference>
<gene>
    <name evidence="2" type="ordered locus">Rleg2_3232</name>
</gene>
<dbReference type="Pfam" id="PF01370">
    <property type="entry name" value="Epimerase"/>
    <property type="match status" value="1"/>
</dbReference>
<dbReference type="Proteomes" id="UP000008330">
    <property type="component" value="Chromosome"/>
</dbReference>
<evidence type="ECO:0000313" key="2">
    <source>
        <dbReference type="EMBL" id="ACI56499.1"/>
    </source>
</evidence>
<protein>
    <submittedName>
        <fullName evidence="2">NAD-dependent epimerase/dehydratase</fullName>
    </submittedName>
</protein>
<dbReference type="KEGG" id="rlt:Rleg2_3232"/>
<dbReference type="SUPFAM" id="SSF51735">
    <property type="entry name" value="NAD(P)-binding Rossmann-fold domains"/>
    <property type="match status" value="1"/>
</dbReference>
<name>A0ABF7QRC3_RHILW</name>
<feature type="domain" description="NAD-dependent epimerase/dehydratase" evidence="1">
    <location>
        <begin position="3"/>
        <end position="212"/>
    </location>
</feature>
<dbReference type="InterPro" id="IPR036291">
    <property type="entry name" value="NAD(P)-bd_dom_sf"/>
</dbReference>
<dbReference type="InterPro" id="IPR001509">
    <property type="entry name" value="Epimerase_deHydtase"/>
</dbReference>
<organism evidence="2 3">
    <name type="scientific">Rhizobium leguminosarum bv. trifolii (strain WSM2304)</name>
    <dbReference type="NCBI Taxonomy" id="395492"/>
    <lineage>
        <taxon>Bacteria</taxon>
        <taxon>Pseudomonadati</taxon>
        <taxon>Pseudomonadota</taxon>
        <taxon>Alphaproteobacteria</taxon>
        <taxon>Hyphomicrobiales</taxon>
        <taxon>Rhizobiaceae</taxon>
        <taxon>Rhizobium/Agrobacterium group</taxon>
        <taxon>Rhizobium</taxon>
    </lineage>
</organism>
<reference evidence="2 3" key="1">
    <citation type="journal article" date="2010" name="Stand. Genomic Sci.">
        <title>Complete genome sequence of Rhizobium leguminosarum bv trifolii strain WSM2304, an effective microsymbiont of the South American clover Trifolium polymorphum.</title>
        <authorList>
            <person name="Reeve W."/>
            <person name="O'Hara G."/>
            <person name="Chain P."/>
            <person name="Ardley J."/>
            <person name="Brau L."/>
            <person name="Nandesena K."/>
            <person name="Tiwari R."/>
            <person name="Malfatti S."/>
            <person name="Kiss H."/>
            <person name="Lapidus A."/>
            <person name="Copeland A."/>
            <person name="Nolan M."/>
            <person name="Land M."/>
            <person name="Ivanova N."/>
            <person name="Mavromatis K."/>
            <person name="Markowitz V."/>
            <person name="Kyrpides N."/>
            <person name="Melino V."/>
            <person name="Denton M."/>
            <person name="Yates R."/>
            <person name="Howieson J."/>
        </authorList>
    </citation>
    <scope>NUCLEOTIDE SEQUENCE [LARGE SCALE GENOMIC DNA]</scope>
    <source>
        <strain evidence="2 3">WSM2304</strain>
    </source>
</reference>
<dbReference type="InterPro" id="IPR050177">
    <property type="entry name" value="Lipid_A_modif_metabolic_enz"/>
</dbReference>
<dbReference type="Gene3D" id="3.40.50.720">
    <property type="entry name" value="NAD(P)-binding Rossmann-like Domain"/>
    <property type="match status" value="1"/>
</dbReference>
<dbReference type="AlphaFoldDB" id="A0ABF7QRC3"/>
<dbReference type="RefSeq" id="WP_012558861.1">
    <property type="nucleotide sequence ID" value="NC_011369.1"/>
</dbReference>